<organism evidence="15 16">
    <name type="scientific">Saccharopolyspora montiporae</name>
    <dbReference type="NCBI Taxonomy" id="2781240"/>
    <lineage>
        <taxon>Bacteria</taxon>
        <taxon>Bacillati</taxon>
        <taxon>Actinomycetota</taxon>
        <taxon>Actinomycetes</taxon>
        <taxon>Pseudonocardiales</taxon>
        <taxon>Pseudonocardiaceae</taxon>
        <taxon>Saccharopolyspora</taxon>
    </lineage>
</organism>
<comment type="subcellular location">
    <subcellularLocation>
        <location evidence="1 14">Cell membrane</location>
        <topology evidence="1 14">Multi-pass membrane protein</topology>
    </subcellularLocation>
</comment>
<evidence type="ECO:0000256" key="5">
    <source>
        <dbReference type="ARBA" id="ARBA00022679"/>
    </source>
</evidence>
<dbReference type="Gene3D" id="1.10.357.140">
    <property type="entry name" value="UbiA prenyltransferase"/>
    <property type="match status" value="1"/>
</dbReference>
<dbReference type="AlphaFoldDB" id="A0A929B5E3"/>
<dbReference type="Proteomes" id="UP000598360">
    <property type="component" value="Unassembled WGS sequence"/>
</dbReference>
<comment type="function">
    <text evidence="14">Converts heme B (protoheme IX) to heme O by substitution of the vinyl group on carbon 2 of heme B porphyrin ring with a hydroxyethyl farnesyl side group.</text>
</comment>
<evidence type="ECO:0000256" key="6">
    <source>
        <dbReference type="ARBA" id="ARBA00022692"/>
    </source>
</evidence>
<name>A0A929B5E3_9PSEU</name>
<feature type="transmembrane region" description="Helical" evidence="14">
    <location>
        <begin position="222"/>
        <end position="240"/>
    </location>
</feature>
<evidence type="ECO:0000256" key="14">
    <source>
        <dbReference type="HAMAP-Rule" id="MF_00154"/>
    </source>
</evidence>
<feature type="transmembrane region" description="Helical" evidence="14">
    <location>
        <begin position="103"/>
        <end position="120"/>
    </location>
</feature>
<dbReference type="InterPro" id="IPR006369">
    <property type="entry name" value="Protohaem_IX_farnesylTrfase"/>
</dbReference>
<dbReference type="EMBL" id="JADEYC010000005">
    <property type="protein sequence ID" value="MBE9373474.1"/>
    <property type="molecule type" value="Genomic_DNA"/>
</dbReference>
<comment type="similarity">
    <text evidence="14">Belongs to the UbiA prenyltransferase family. Protoheme IX farnesyltransferase subfamily.</text>
</comment>
<accession>A0A929B5E3</accession>
<evidence type="ECO:0000313" key="15">
    <source>
        <dbReference type="EMBL" id="MBE9373474.1"/>
    </source>
</evidence>
<dbReference type="GO" id="GO:0048034">
    <property type="term" value="P:heme O biosynthetic process"/>
    <property type="evidence" value="ECO:0007669"/>
    <property type="project" value="UniProtKB-UniRule"/>
</dbReference>
<gene>
    <name evidence="14" type="primary">ctaB</name>
    <name evidence="15" type="ORF">IQ251_03330</name>
</gene>
<evidence type="ECO:0000256" key="8">
    <source>
        <dbReference type="ARBA" id="ARBA00023133"/>
    </source>
</evidence>
<evidence type="ECO:0000256" key="10">
    <source>
        <dbReference type="ARBA" id="ARBA00030253"/>
    </source>
</evidence>
<dbReference type="PANTHER" id="PTHR43448:SF7">
    <property type="entry name" value="4-HYDROXYBENZOATE SOLANESYLTRANSFERASE"/>
    <property type="match status" value="1"/>
</dbReference>
<keyword evidence="9 14" id="KW-0472">Membrane</keyword>
<comment type="pathway">
    <text evidence="2 14">Porphyrin-containing compound metabolism; heme O biosynthesis; heme O from protoheme: step 1/1.</text>
</comment>
<dbReference type="InterPro" id="IPR000537">
    <property type="entry name" value="UbiA_prenyltransferase"/>
</dbReference>
<reference evidence="15" key="1">
    <citation type="submission" date="2020-10" db="EMBL/GenBank/DDBJ databases">
        <title>Diversity and distribution of actinomycetes associated with coral in the coast of Hainan.</title>
        <authorList>
            <person name="Li F."/>
        </authorList>
    </citation>
    <scope>NUCLEOTIDE SEQUENCE</scope>
    <source>
        <strain evidence="15">HNM0983</strain>
    </source>
</reference>
<keyword evidence="5 14" id="KW-0808">Transferase</keyword>
<keyword evidence="7 14" id="KW-1133">Transmembrane helix</keyword>
<evidence type="ECO:0000256" key="7">
    <source>
        <dbReference type="ARBA" id="ARBA00022989"/>
    </source>
</evidence>
<dbReference type="RefSeq" id="WP_193926976.1">
    <property type="nucleotide sequence ID" value="NZ_JADEYC010000005.1"/>
</dbReference>
<dbReference type="InterPro" id="IPR044878">
    <property type="entry name" value="UbiA_sf"/>
</dbReference>
<evidence type="ECO:0000256" key="2">
    <source>
        <dbReference type="ARBA" id="ARBA00004919"/>
    </source>
</evidence>
<evidence type="ECO:0000313" key="16">
    <source>
        <dbReference type="Proteomes" id="UP000598360"/>
    </source>
</evidence>
<proteinExistence type="inferred from homology"/>
<evidence type="ECO:0000256" key="4">
    <source>
        <dbReference type="ARBA" id="ARBA00022475"/>
    </source>
</evidence>
<dbReference type="GO" id="GO:0008495">
    <property type="term" value="F:protoheme IX farnesyltransferase activity"/>
    <property type="evidence" value="ECO:0007669"/>
    <property type="project" value="UniProtKB-UniRule"/>
</dbReference>
<dbReference type="GO" id="GO:0005886">
    <property type="term" value="C:plasma membrane"/>
    <property type="evidence" value="ECO:0007669"/>
    <property type="project" value="UniProtKB-SubCell"/>
</dbReference>
<dbReference type="NCBIfam" id="TIGR01473">
    <property type="entry name" value="cyoE_ctaB"/>
    <property type="match status" value="1"/>
</dbReference>
<feature type="transmembrane region" description="Helical" evidence="14">
    <location>
        <begin position="152"/>
        <end position="171"/>
    </location>
</feature>
<sequence>MTTVADAPRTRHARRPAELLKAYLGLIKPRVIELLLVTTIPAMLLAERGIPSPWLVLNTLIGGTMAAGSANALNCVADADIDQVMKRTRARPLVRHTVSNRHALLFGLALGAGSFLWLWLSANLLAGVLAVATILFYVLVYTLVLKRRTVQNIVWGGAAGCMPVVIGWAAVTGRVDWPALVMFGIVFFWTPPHTWALAMKYKDDYARAGVPMLPVLAEPAHVSRQIVLFSWLMVAWTLLLVPAAGWVYAGFAALSGAWFLVLAHRLHRSTKRGVPTKPMRLFHMSNTYLMIVCVALGVDAAFGLPVLGWPV</sequence>
<feature type="transmembrane region" description="Helical" evidence="14">
    <location>
        <begin position="126"/>
        <end position="145"/>
    </location>
</feature>
<evidence type="ECO:0000256" key="11">
    <source>
        <dbReference type="ARBA" id="ARBA00040810"/>
    </source>
</evidence>
<dbReference type="CDD" id="cd13957">
    <property type="entry name" value="PT_UbiA_Cox10"/>
    <property type="match status" value="1"/>
</dbReference>
<feature type="transmembrane region" description="Helical" evidence="14">
    <location>
        <begin position="246"/>
        <end position="266"/>
    </location>
</feature>
<evidence type="ECO:0000256" key="3">
    <source>
        <dbReference type="ARBA" id="ARBA00012292"/>
    </source>
</evidence>
<keyword evidence="8 14" id="KW-0350">Heme biosynthesis</keyword>
<protein>
    <recommendedName>
        <fullName evidence="11 14">Protoheme IX farnesyltransferase</fullName>
        <ecNumber evidence="3 14">2.5.1.141</ecNumber>
    </recommendedName>
    <alternativeName>
        <fullName evidence="12 14">Heme B farnesyltransferase</fullName>
    </alternativeName>
    <alternativeName>
        <fullName evidence="10 14">Heme O synthase</fullName>
    </alternativeName>
</protein>
<feature type="transmembrane region" description="Helical" evidence="14">
    <location>
        <begin position="177"/>
        <end position="201"/>
    </location>
</feature>
<dbReference type="Pfam" id="PF01040">
    <property type="entry name" value="UbiA"/>
    <property type="match status" value="1"/>
</dbReference>
<dbReference type="EC" id="2.5.1.141" evidence="3 14"/>
<evidence type="ECO:0000256" key="12">
    <source>
        <dbReference type="ARBA" id="ARBA00042475"/>
    </source>
</evidence>
<feature type="transmembrane region" description="Helical" evidence="14">
    <location>
        <begin position="287"/>
        <end position="309"/>
    </location>
</feature>
<comment type="catalytic activity">
    <reaction evidence="13 14">
        <text>heme b + (2E,6E)-farnesyl diphosphate + H2O = Fe(II)-heme o + diphosphate</text>
        <dbReference type="Rhea" id="RHEA:28070"/>
        <dbReference type="ChEBI" id="CHEBI:15377"/>
        <dbReference type="ChEBI" id="CHEBI:33019"/>
        <dbReference type="ChEBI" id="CHEBI:60344"/>
        <dbReference type="ChEBI" id="CHEBI:60530"/>
        <dbReference type="ChEBI" id="CHEBI:175763"/>
        <dbReference type="EC" id="2.5.1.141"/>
    </reaction>
</comment>
<keyword evidence="16" id="KW-1185">Reference proteome</keyword>
<dbReference type="HAMAP" id="MF_00154">
    <property type="entry name" value="CyoE_CtaB"/>
    <property type="match status" value="1"/>
</dbReference>
<evidence type="ECO:0000256" key="9">
    <source>
        <dbReference type="ARBA" id="ARBA00023136"/>
    </source>
</evidence>
<comment type="caution">
    <text evidence="15">The sequence shown here is derived from an EMBL/GenBank/DDBJ whole genome shotgun (WGS) entry which is preliminary data.</text>
</comment>
<dbReference type="FunFam" id="1.10.357.140:FF:000001">
    <property type="entry name" value="Protoheme IX farnesyltransferase"/>
    <property type="match status" value="1"/>
</dbReference>
<evidence type="ECO:0000256" key="1">
    <source>
        <dbReference type="ARBA" id="ARBA00004651"/>
    </source>
</evidence>
<dbReference type="NCBIfam" id="NF003349">
    <property type="entry name" value="PRK04375.1-2"/>
    <property type="match status" value="1"/>
</dbReference>
<keyword evidence="6 14" id="KW-0812">Transmembrane</keyword>
<dbReference type="PANTHER" id="PTHR43448">
    <property type="entry name" value="PROTOHEME IX FARNESYLTRANSFERASE, MITOCHONDRIAL"/>
    <property type="match status" value="1"/>
</dbReference>
<keyword evidence="4 14" id="KW-1003">Cell membrane</keyword>
<evidence type="ECO:0000256" key="13">
    <source>
        <dbReference type="ARBA" id="ARBA00047690"/>
    </source>
</evidence>
<comment type="miscellaneous">
    <text evidence="14">Carbon 2 of the heme B porphyrin ring is defined according to the Fischer nomenclature.</text>
</comment>